<reference evidence="7 8" key="1">
    <citation type="journal article" date="2011" name="Cell">
        <title>Insight into structure and assembly of the nuclear pore complex by utilizing the genome of a eukaryotic thermophile.</title>
        <authorList>
            <person name="Amlacher S."/>
            <person name="Sarges P."/>
            <person name="Flemming D."/>
            <person name="van Noort V."/>
            <person name="Kunze R."/>
            <person name="Devos D.P."/>
            <person name="Arumugam M."/>
            <person name="Bork P."/>
            <person name="Hurt E."/>
        </authorList>
    </citation>
    <scope>NUCLEOTIDE SEQUENCE [LARGE SCALE GENOMIC DNA]</scope>
    <source>
        <strain evidence="8">DSM 1495 / CBS 144.50 / IMI 039719</strain>
    </source>
</reference>
<dbReference type="GO" id="GO:0032977">
    <property type="term" value="F:membrane insertase activity"/>
    <property type="evidence" value="ECO:0007669"/>
    <property type="project" value="InterPro"/>
</dbReference>
<dbReference type="InterPro" id="IPR001708">
    <property type="entry name" value="YidC/ALB3/OXA1/COX18"/>
</dbReference>
<dbReference type="HOGENOM" id="CLU_029282_1_1_1"/>
<dbReference type="PANTHER" id="PTHR12428:SF65">
    <property type="entry name" value="CYTOCHROME C OXIDASE ASSEMBLY PROTEIN COX18, MITOCHONDRIAL"/>
    <property type="match status" value="1"/>
</dbReference>
<dbReference type="KEGG" id="cthr:CTHT_0015860"/>
<dbReference type="GO" id="GO:0005743">
    <property type="term" value="C:mitochondrial inner membrane"/>
    <property type="evidence" value="ECO:0007669"/>
    <property type="project" value="TreeGrafter"/>
</dbReference>
<dbReference type="AlphaFoldDB" id="G0S237"/>
<evidence type="ECO:0000256" key="3">
    <source>
        <dbReference type="ARBA" id="ARBA00022692"/>
    </source>
</evidence>
<dbReference type="EMBL" id="GL988039">
    <property type="protein sequence ID" value="EGS23097.1"/>
    <property type="molecule type" value="Genomic_DNA"/>
</dbReference>
<keyword evidence="8" id="KW-1185">Reference proteome</keyword>
<comment type="similarity">
    <text evidence="2">Belongs to the OXA1/ALB3/YidC family.</text>
</comment>
<evidence type="ECO:0000256" key="6">
    <source>
        <dbReference type="SAM" id="Phobius"/>
    </source>
</evidence>
<feature type="transmembrane region" description="Helical" evidence="6">
    <location>
        <begin position="344"/>
        <end position="366"/>
    </location>
</feature>
<dbReference type="OMA" id="ANLHIPW"/>
<protein>
    <submittedName>
        <fullName evidence="7">Uncharacterized protein</fullName>
    </submittedName>
</protein>
<evidence type="ECO:0000313" key="7">
    <source>
        <dbReference type="EMBL" id="EGS23097.1"/>
    </source>
</evidence>
<dbReference type="GeneID" id="18255624"/>
<dbReference type="STRING" id="759272.G0S237"/>
<sequence>MIARARLRVRPRAIPSRHLLPIVSPSSFRYYSSLFAAYKSSNSHKRISLTPSSHLILPRTQNRTLTILPLLDQAVTLAHTTLTTLHTATGTPWYLTIPLFSLSINLLTRLPATLYSHQLTIRRAKLIPLLRAWGAAVGRVLASNPPPATQGVMLKREAFMVRYAKMVRQVEKEVYQRWGVQGWRFWVPSLAVFPVWLVGIEALRRMCGGPRGLVGSLILGFGREEAGVAGAAAGSTATTAESAATASRNAVDAAVTADPSTLIPWADPTMTTEGALWFTNLTVADPYHILPLALSAVLIGNMLPRNTSGLRTLFHTNLTPSEQSSLTGPAGRALRWRLRLRRTLLVFAAAVGPLTMDLPAALHLYWLSSAALTWAETSLLAWWRPIPKAPSPARKDTAVVVRPLRDGRVMVE</sequence>
<dbReference type="eggNOG" id="ENOG502SA8B">
    <property type="taxonomic scope" value="Eukaryota"/>
</dbReference>
<gene>
    <name evidence="7" type="ORF">CTHT_0015860</name>
</gene>
<keyword evidence="4 6" id="KW-1133">Transmembrane helix</keyword>
<accession>G0S237</accession>
<keyword evidence="5 6" id="KW-0472">Membrane</keyword>
<evidence type="ECO:0000256" key="5">
    <source>
        <dbReference type="ARBA" id="ARBA00023136"/>
    </source>
</evidence>
<dbReference type="OrthoDB" id="2148490at2759"/>
<evidence type="ECO:0000256" key="2">
    <source>
        <dbReference type="ARBA" id="ARBA00009877"/>
    </source>
</evidence>
<evidence type="ECO:0000256" key="4">
    <source>
        <dbReference type="ARBA" id="ARBA00022989"/>
    </source>
</evidence>
<dbReference type="GO" id="GO:0032979">
    <property type="term" value="P:protein insertion into mitochondrial inner membrane from matrix"/>
    <property type="evidence" value="ECO:0007669"/>
    <property type="project" value="TreeGrafter"/>
</dbReference>
<dbReference type="Proteomes" id="UP000008066">
    <property type="component" value="Unassembled WGS sequence"/>
</dbReference>
<organism evidence="8">
    <name type="scientific">Chaetomium thermophilum (strain DSM 1495 / CBS 144.50 / IMI 039719)</name>
    <name type="common">Thermochaetoides thermophila</name>
    <dbReference type="NCBI Taxonomy" id="759272"/>
    <lineage>
        <taxon>Eukaryota</taxon>
        <taxon>Fungi</taxon>
        <taxon>Dikarya</taxon>
        <taxon>Ascomycota</taxon>
        <taxon>Pezizomycotina</taxon>
        <taxon>Sordariomycetes</taxon>
        <taxon>Sordariomycetidae</taxon>
        <taxon>Sordariales</taxon>
        <taxon>Chaetomiaceae</taxon>
        <taxon>Thermochaetoides</taxon>
    </lineage>
</organism>
<evidence type="ECO:0000256" key="1">
    <source>
        <dbReference type="ARBA" id="ARBA00004141"/>
    </source>
</evidence>
<comment type="subcellular location">
    <subcellularLocation>
        <location evidence="1">Membrane</location>
        <topology evidence="1">Multi-pass membrane protein</topology>
    </subcellularLocation>
</comment>
<evidence type="ECO:0000313" key="8">
    <source>
        <dbReference type="Proteomes" id="UP000008066"/>
    </source>
</evidence>
<keyword evidence="3 6" id="KW-0812">Transmembrane</keyword>
<dbReference type="RefSeq" id="XP_006692089.1">
    <property type="nucleotide sequence ID" value="XM_006692026.1"/>
</dbReference>
<dbReference type="PANTHER" id="PTHR12428">
    <property type="entry name" value="OXA1"/>
    <property type="match status" value="1"/>
</dbReference>
<dbReference type="GO" id="GO:0033617">
    <property type="term" value="P:mitochondrial respiratory chain complex IV assembly"/>
    <property type="evidence" value="ECO:0007669"/>
    <property type="project" value="TreeGrafter"/>
</dbReference>
<proteinExistence type="inferred from homology"/>
<name>G0S237_CHATD</name>